<dbReference type="EMBL" id="JAFLQW010000032">
    <property type="protein sequence ID" value="MBO0347737.1"/>
    <property type="molecule type" value="Genomic_DNA"/>
</dbReference>
<dbReference type="Gene3D" id="3.30.479.30">
    <property type="entry name" value="Band 7 domain"/>
    <property type="match status" value="1"/>
</dbReference>
<dbReference type="PRINTS" id="PR00721">
    <property type="entry name" value="STOMATIN"/>
</dbReference>
<dbReference type="InterPro" id="IPR050710">
    <property type="entry name" value="Band7/mec-2_domain"/>
</dbReference>
<evidence type="ECO:0000256" key="1">
    <source>
        <dbReference type="SAM" id="MobiDB-lite"/>
    </source>
</evidence>
<evidence type="ECO:0000313" key="4">
    <source>
        <dbReference type="Proteomes" id="UP000664844"/>
    </source>
</evidence>
<reference evidence="3 4" key="1">
    <citation type="submission" date="2021-03" db="EMBL/GenBank/DDBJ databases">
        <title>Metabolic Capacity of the Antarctic Cyanobacterium Phormidium pseudopriestleyi that Sustains Oxygenic Photosynthesis in the Presence of Hydrogen Sulfide.</title>
        <authorList>
            <person name="Lumian J.E."/>
            <person name="Jungblut A.D."/>
            <person name="Dillon M.L."/>
            <person name="Hawes I."/>
            <person name="Doran P.T."/>
            <person name="Mackey T.J."/>
            <person name="Dick G.J."/>
            <person name="Grettenberger C.L."/>
            <person name="Sumner D.Y."/>
        </authorList>
    </citation>
    <scope>NUCLEOTIDE SEQUENCE [LARGE SCALE GENOMIC DNA]</scope>
    <source>
        <strain evidence="3 4">FRX01</strain>
    </source>
</reference>
<dbReference type="CDD" id="cd08829">
    <property type="entry name" value="SPFH_paraslipin"/>
    <property type="match status" value="1"/>
</dbReference>
<dbReference type="PANTHER" id="PTHR43327:SF10">
    <property type="entry name" value="STOMATIN-LIKE PROTEIN 2, MITOCHONDRIAL"/>
    <property type="match status" value="1"/>
</dbReference>
<accession>A0ABS3FKX7</accession>
<evidence type="ECO:0000259" key="2">
    <source>
        <dbReference type="SMART" id="SM00244"/>
    </source>
</evidence>
<feature type="compositionally biased region" description="Pro residues" evidence="1">
    <location>
        <begin position="270"/>
        <end position="283"/>
    </location>
</feature>
<name>A0ABS3FKX7_9CYAN</name>
<gene>
    <name evidence="3" type="ORF">J0895_01150</name>
</gene>
<dbReference type="Proteomes" id="UP000664844">
    <property type="component" value="Unassembled WGS sequence"/>
</dbReference>
<dbReference type="InterPro" id="IPR036013">
    <property type="entry name" value="Band_7/SPFH_dom_sf"/>
</dbReference>
<feature type="domain" description="Band 7" evidence="2">
    <location>
        <begin position="21"/>
        <end position="179"/>
    </location>
</feature>
<dbReference type="InterPro" id="IPR001972">
    <property type="entry name" value="Stomatin_HflK_fam"/>
</dbReference>
<protein>
    <submittedName>
        <fullName evidence="3">Paraslipin</fullName>
    </submittedName>
</protein>
<sequence>MNTFFAFIVPLIFGILGYTVSAVKVINEGNEALVERLGRFNRKLNPGPNLVFPYVESIVVEDTTREQVLDVPPQNAITKDNVAIKVDAVVYWKIMDLQKAFYEINNINLAIKNLVLTTLRSTIGHMELEQTFYSTEEINKQVLKSLDQATFSWGIKVLRVEVQDIDPPKTVLESMELQRASEIRKRATIVDAEATAESVQLILELLQPQMTTTEVMKYLLAKRYVDANEKLSESPNSKVIFMDPKALNDTLSELIYMPEIGQHLNNPNNPNNPPPPGGNPPQGKPGNGSNPT</sequence>
<feature type="region of interest" description="Disordered" evidence="1">
    <location>
        <begin position="261"/>
        <end position="292"/>
    </location>
</feature>
<evidence type="ECO:0000313" key="3">
    <source>
        <dbReference type="EMBL" id="MBO0347737.1"/>
    </source>
</evidence>
<dbReference type="RefSeq" id="WP_207086313.1">
    <property type="nucleotide sequence ID" value="NZ_JAFLQW010000032.1"/>
</dbReference>
<dbReference type="InterPro" id="IPR001107">
    <property type="entry name" value="Band_7"/>
</dbReference>
<organism evidence="3 4">
    <name type="scientific">Phormidium pseudopriestleyi FRX01</name>
    <dbReference type="NCBI Taxonomy" id="1759528"/>
    <lineage>
        <taxon>Bacteria</taxon>
        <taxon>Bacillati</taxon>
        <taxon>Cyanobacteriota</taxon>
        <taxon>Cyanophyceae</taxon>
        <taxon>Oscillatoriophycideae</taxon>
        <taxon>Oscillatoriales</taxon>
        <taxon>Oscillatoriaceae</taxon>
        <taxon>Phormidium</taxon>
    </lineage>
</organism>
<dbReference type="SMART" id="SM00244">
    <property type="entry name" value="PHB"/>
    <property type="match status" value="1"/>
</dbReference>
<dbReference type="SUPFAM" id="SSF117892">
    <property type="entry name" value="Band 7/SPFH domain"/>
    <property type="match status" value="1"/>
</dbReference>
<comment type="caution">
    <text evidence="3">The sequence shown here is derived from an EMBL/GenBank/DDBJ whole genome shotgun (WGS) entry which is preliminary data.</text>
</comment>
<proteinExistence type="predicted"/>
<dbReference type="PANTHER" id="PTHR43327">
    <property type="entry name" value="STOMATIN-LIKE PROTEIN 2, MITOCHONDRIAL"/>
    <property type="match status" value="1"/>
</dbReference>
<dbReference type="Pfam" id="PF01145">
    <property type="entry name" value="Band_7"/>
    <property type="match status" value="1"/>
</dbReference>
<keyword evidence="4" id="KW-1185">Reference proteome</keyword>